<dbReference type="Pfam" id="PF13462">
    <property type="entry name" value="Thioredoxin_4"/>
    <property type="match status" value="1"/>
</dbReference>
<protein>
    <submittedName>
        <fullName evidence="9">Thioredoxin domain-containing protein</fullName>
    </submittedName>
</protein>
<accession>A0A7K4NT38</accession>
<keyword evidence="5" id="KW-1015">Disulfide bond</keyword>
<keyword evidence="7" id="KW-0472">Membrane</keyword>
<dbReference type="Proteomes" id="UP000534207">
    <property type="component" value="Unassembled WGS sequence"/>
</dbReference>
<organism evidence="9 10">
    <name type="scientific">Marine Group I thaumarchaeote</name>
    <dbReference type="NCBI Taxonomy" id="2511932"/>
    <lineage>
        <taxon>Archaea</taxon>
        <taxon>Nitrososphaerota</taxon>
        <taxon>Marine Group I</taxon>
    </lineage>
</organism>
<dbReference type="PROSITE" id="PS51352">
    <property type="entry name" value="THIOREDOXIN_2"/>
    <property type="match status" value="1"/>
</dbReference>
<evidence type="ECO:0000256" key="1">
    <source>
        <dbReference type="ARBA" id="ARBA00005791"/>
    </source>
</evidence>
<keyword evidence="4" id="KW-0560">Oxidoreductase</keyword>
<keyword evidence="7" id="KW-1133">Transmembrane helix</keyword>
<evidence type="ECO:0000256" key="6">
    <source>
        <dbReference type="ARBA" id="ARBA00023284"/>
    </source>
</evidence>
<feature type="transmembrane region" description="Helical" evidence="7">
    <location>
        <begin position="53"/>
        <end position="73"/>
    </location>
</feature>
<dbReference type="Gene3D" id="3.40.30.10">
    <property type="entry name" value="Glutaredoxin"/>
    <property type="match status" value="1"/>
</dbReference>
<evidence type="ECO:0000313" key="10">
    <source>
        <dbReference type="Proteomes" id="UP000534207"/>
    </source>
</evidence>
<evidence type="ECO:0000256" key="4">
    <source>
        <dbReference type="ARBA" id="ARBA00023002"/>
    </source>
</evidence>
<keyword evidence="6" id="KW-0676">Redox-active center</keyword>
<dbReference type="PANTHER" id="PTHR13887">
    <property type="entry name" value="GLUTATHIONE S-TRANSFERASE KAPPA"/>
    <property type="match status" value="1"/>
</dbReference>
<proteinExistence type="inferred from homology"/>
<name>A0A7K4NT38_9ARCH</name>
<dbReference type="GO" id="GO:0016491">
    <property type="term" value="F:oxidoreductase activity"/>
    <property type="evidence" value="ECO:0007669"/>
    <property type="project" value="UniProtKB-KW"/>
</dbReference>
<dbReference type="InterPro" id="IPR036249">
    <property type="entry name" value="Thioredoxin-like_sf"/>
</dbReference>
<comment type="similarity">
    <text evidence="1">Belongs to the thioredoxin family. DsbA subfamily.</text>
</comment>
<dbReference type="AlphaFoldDB" id="A0A7K4NT38"/>
<keyword evidence="3" id="KW-0732">Signal</keyword>
<gene>
    <name evidence="9" type="ORF">HX827_02595</name>
</gene>
<evidence type="ECO:0000256" key="2">
    <source>
        <dbReference type="ARBA" id="ARBA00007787"/>
    </source>
</evidence>
<dbReference type="PANTHER" id="PTHR13887:SF14">
    <property type="entry name" value="DISULFIDE BOND FORMATION PROTEIN D"/>
    <property type="match status" value="1"/>
</dbReference>
<evidence type="ECO:0000313" key="9">
    <source>
        <dbReference type="EMBL" id="NWK06214.1"/>
    </source>
</evidence>
<dbReference type="SUPFAM" id="SSF52833">
    <property type="entry name" value="Thioredoxin-like"/>
    <property type="match status" value="1"/>
</dbReference>
<reference evidence="9 10" key="1">
    <citation type="journal article" date="2019" name="Environ. Microbiol.">
        <title>Genomics insights into ecotype formation of ammonia-oxidizing archaea in the deep ocean.</title>
        <authorList>
            <person name="Wang Y."/>
            <person name="Huang J.M."/>
            <person name="Cui G.J."/>
            <person name="Nunoura T."/>
            <person name="Takaki Y."/>
            <person name="Li W.L."/>
            <person name="Li J."/>
            <person name="Gao Z.M."/>
            <person name="Takai K."/>
            <person name="Zhang A.Q."/>
            <person name="Stepanauskas R."/>
        </authorList>
    </citation>
    <scope>NUCLEOTIDE SEQUENCE [LARGE SCALE GENOMIC DNA]</scope>
    <source>
        <strain evidence="9 10">G13</strain>
    </source>
</reference>
<dbReference type="InterPro" id="IPR013766">
    <property type="entry name" value="Thioredoxin_domain"/>
</dbReference>
<keyword evidence="7" id="KW-0812">Transmembrane</keyword>
<sequence length="285" mass="31853">MKPDSEPSSNDKVPSFFLEDDKTTENLRVEKIKKNGSSELSLKTTTQSSKLTIHWPSLGIGAVIAVACIFFGVMMTNMVDTESTQILDEITINEIGSIKKPTFSSFTDNSSPILGDRNAPLTLIEFGDYQCTFCNKFFHDTVDSILTNYVETGKVKILFKDFIVVGQDSIDAANAAHCANDQQMFWQYHSILYNNWAGEGTGWVSSEQLNKFANILELDMDKFSNCISELKWEKLINASHDDGVALGVTATPTFFVIDQNKNVMKIIGAQQYDVFKKVFDSSLEK</sequence>
<evidence type="ECO:0000259" key="8">
    <source>
        <dbReference type="PROSITE" id="PS51352"/>
    </source>
</evidence>
<evidence type="ECO:0000256" key="3">
    <source>
        <dbReference type="ARBA" id="ARBA00022729"/>
    </source>
</evidence>
<dbReference type="InterPro" id="IPR012336">
    <property type="entry name" value="Thioredoxin-like_fold"/>
</dbReference>
<comment type="caution">
    <text evidence="9">The sequence shown here is derived from an EMBL/GenBank/DDBJ whole genome shotgun (WGS) entry which is preliminary data.</text>
</comment>
<dbReference type="EMBL" id="JACASW010000004">
    <property type="protein sequence ID" value="NWK06214.1"/>
    <property type="molecule type" value="Genomic_DNA"/>
</dbReference>
<comment type="similarity">
    <text evidence="2">Belongs to the glutaredoxin family.</text>
</comment>
<evidence type="ECO:0000256" key="5">
    <source>
        <dbReference type="ARBA" id="ARBA00023157"/>
    </source>
</evidence>
<evidence type="ECO:0000256" key="7">
    <source>
        <dbReference type="SAM" id="Phobius"/>
    </source>
</evidence>
<feature type="domain" description="Thioredoxin" evidence="8">
    <location>
        <begin position="94"/>
        <end position="284"/>
    </location>
</feature>